<sequence length="120" mass="12645">MLTKTALAANVGQVPIGVPRVQLNFGAEWDLPGVPGLIRTGAVIDTGRQFVDTANTQALPDWARLALGLRDATVIEGRKTTFRANVLTVTGASSRTGVASFGTFFTSAPRTDLLSMSVDL</sequence>
<organism evidence="4 5">
    <name type="scientific">Methylobacterium aquaticum</name>
    <dbReference type="NCBI Taxonomy" id="270351"/>
    <lineage>
        <taxon>Bacteria</taxon>
        <taxon>Pseudomonadati</taxon>
        <taxon>Pseudomonadota</taxon>
        <taxon>Alphaproteobacteria</taxon>
        <taxon>Hyphomicrobiales</taxon>
        <taxon>Methylobacteriaceae</taxon>
        <taxon>Methylobacterium</taxon>
    </lineage>
</organism>
<dbReference type="PATRIC" id="fig|270351.6.peg.2652"/>
<evidence type="ECO:0000256" key="2">
    <source>
        <dbReference type="ARBA" id="ARBA00023136"/>
    </source>
</evidence>
<dbReference type="AlphaFoldDB" id="A0A0J6UU78"/>
<evidence type="ECO:0000313" key="4">
    <source>
        <dbReference type="EMBL" id="KMO29741.1"/>
    </source>
</evidence>
<comment type="caution">
    <text evidence="4">The sequence shown here is derived from an EMBL/GenBank/DDBJ whole genome shotgun (WGS) entry which is preliminary data.</text>
</comment>
<dbReference type="GO" id="GO:0009279">
    <property type="term" value="C:cell outer membrane"/>
    <property type="evidence" value="ECO:0007669"/>
    <property type="project" value="UniProtKB-SubCell"/>
</dbReference>
<protein>
    <submittedName>
        <fullName evidence="4">Uncharacterized protein</fullName>
    </submittedName>
</protein>
<proteinExistence type="predicted"/>
<evidence type="ECO:0000313" key="5">
    <source>
        <dbReference type="Proteomes" id="UP000035929"/>
    </source>
</evidence>
<evidence type="ECO:0000256" key="1">
    <source>
        <dbReference type="ARBA" id="ARBA00004442"/>
    </source>
</evidence>
<reference evidence="4 5" key="1">
    <citation type="submission" date="2015-03" db="EMBL/GenBank/DDBJ databases">
        <title>Genome sequencing of Methylobacterium aquaticum DSM16371 type strain.</title>
        <authorList>
            <person name="Chaudhry V."/>
            <person name="Patil P.B."/>
        </authorList>
    </citation>
    <scope>NUCLEOTIDE SEQUENCE [LARGE SCALE GENOMIC DNA]</scope>
    <source>
        <strain evidence="4 5">DSM 16371</strain>
    </source>
</reference>
<name>A0A0J6UU78_9HYPH</name>
<dbReference type="Gene3D" id="2.40.170.20">
    <property type="entry name" value="TonB-dependent receptor, beta-barrel domain"/>
    <property type="match status" value="1"/>
</dbReference>
<dbReference type="RefSeq" id="WP_048466246.1">
    <property type="nucleotide sequence ID" value="NZ_LABX01000195.1"/>
</dbReference>
<comment type="subcellular location">
    <subcellularLocation>
        <location evidence="1">Cell outer membrane</location>
    </subcellularLocation>
</comment>
<dbReference type="InterPro" id="IPR036942">
    <property type="entry name" value="Beta-barrel_TonB_sf"/>
</dbReference>
<keyword evidence="2" id="KW-0472">Membrane</keyword>
<gene>
    <name evidence="4" type="ORF">VP06_23695</name>
</gene>
<accession>A0A0J6UU78</accession>
<dbReference type="Proteomes" id="UP000035929">
    <property type="component" value="Unassembled WGS sequence"/>
</dbReference>
<keyword evidence="3" id="KW-0998">Cell outer membrane</keyword>
<evidence type="ECO:0000256" key="3">
    <source>
        <dbReference type="ARBA" id="ARBA00023237"/>
    </source>
</evidence>
<dbReference type="EMBL" id="LABX01000195">
    <property type="protein sequence ID" value="KMO29741.1"/>
    <property type="molecule type" value="Genomic_DNA"/>
</dbReference>
<dbReference type="SUPFAM" id="SSF56935">
    <property type="entry name" value="Porins"/>
    <property type="match status" value="1"/>
</dbReference>